<dbReference type="SUPFAM" id="SSF46785">
    <property type="entry name" value="Winged helix' DNA-binding domain"/>
    <property type="match status" value="1"/>
</dbReference>
<dbReference type="GO" id="GO:0008168">
    <property type="term" value="F:methyltransferase activity"/>
    <property type="evidence" value="ECO:0007669"/>
    <property type="project" value="UniProtKB-KW"/>
</dbReference>
<dbReference type="InterPro" id="IPR036390">
    <property type="entry name" value="WH_DNA-bd_sf"/>
</dbReference>
<evidence type="ECO:0000313" key="5">
    <source>
        <dbReference type="EMBL" id="KAL3692782.1"/>
    </source>
</evidence>
<dbReference type="EMBL" id="JBJQOH010000003">
    <property type="protein sequence ID" value="KAL3692782.1"/>
    <property type="molecule type" value="Genomic_DNA"/>
</dbReference>
<keyword evidence="6" id="KW-1185">Reference proteome</keyword>
<dbReference type="SUPFAM" id="SSF53335">
    <property type="entry name" value="S-adenosyl-L-methionine-dependent methyltransferases"/>
    <property type="match status" value="1"/>
</dbReference>
<reference evidence="5 6" key="1">
    <citation type="submission" date="2024-09" db="EMBL/GenBank/DDBJ databases">
        <title>Chromosome-scale assembly of Riccia sorocarpa.</title>
        <authorList>
            <person name="Paukszto L."/>
        </authorList>
    </citation>
    <scope>NUCLEOTIDE SEQUENCE [LARGE SCALE GENOMIC DNA]</scope>
    <source>
        <strain evidence="5">LP-2024</strain>
        <tissue evidence="5">Aerial parts of the thallus</tissue>
    </source>
</reference>
<evidence type="ECO:0000256" key="3">
    <source>
        <dbReference type="ARBA" id="ARBA00022691"/>
    </source>
</evidence>
<proteinExistence type="predicted"/>
<dbReference type="InterPro" id="IPR029063">
    <property type="entry name" value="SAM-dependent_MTases_sf"/>
</dbReference>
<dbReference type="InterPro" id="IPR001077">
    <property type="entry name" value="COMT_C"/>
</dbReference>
<dbReference type="InterPro" id="IPR016461">
    <property type="entry name" value="COMT-like"/>
</dbReference>
<keyword evidence="1" id="KW-0489">Methyltransferase</keyword>
<dbReference type="Proteomes" id="UP001633002">
    <property type="component" value="Unassembled WGS sequence"/>
</dbReference>
<name>A0ABD3HQE9_9MARC</name>
<dbReference type="Gene3D" id="3.40.50.150">
    <property type="entry name" value="Vaccinia Virus protein VP39"/>
    <property type="match status" value="1"/>
</dbReference>
<feature type="domain" description="O-methyltransferase C-terminal" evidence="4">
    <location>
        <begin position="114"/>
        <end position="302"/>
    </location>
</feature>
<dbReference type="Pfam" id="PF00891">
    <property type="entry name" value="Methyltransf_2"/>
    <property type="match status" value="1"/>
</dbReference>
<dbReference type="GO" id="GO:0032259">
    <property type="term" value="P:methylation"/>
    <property type="evidence" value="ECO:0007669"/>
    <property type="project" value="UniProtKB-KW"/>
</dbReference>
<evidence type="ECO:0000256" key="1">
    <source>
        <dbReference type="ARBA" id="ARBA00022603"/>
    </source>
</evidence>
<keyword evidence="2" id="KW-0808">Transferase</keyword>
<evidence type="ECO:0000313" key="6">
    <source>
        <dbReference type="Proteomes" id="UP001633002"/>
    </source>
</evidence>
<comment type="caution">
    <text evidence="5">The sequence shown here is derived from an EMBL/GenBank/DDBJ whole genome shotgun (WGS) entry which is preliminary data.</text>
</comment>
<dbReference type="PROSITE" id="PS51683">
    <property type="entry name" value="SAM_OMT_II"/>
    <property type="match status" value="1"/>
</dbReference>
<dbReference type="PANTHER" id="PTHR11746">
    <property type="entry name" value="O-METHYLTRANSFERASE"/>
    <property type="match status" value="1"/>
</dbReference>
<dbReference type="AlphaFoldDB" id="A0ABD3HQE9"/>
<accession>A0ABD3HQE9</accession>
<evidence type="ECO:0000256" key="2">
    <source>
        <dbReference type="ARBA" id="ARBA00022679"/>
    </source>
</evidence>
<gene>
    <name evidence="5" type="ORF">R1sor_006433</name>
</gene>
<dbReference type="InterPro" id="IPR036388">
    <property type="entry name" value="WH-like_DNA-bd_sf"/>
</dbReference>
<organism evidence="5 6">
    <name type="scientific">Riccia sorocarpa</name>
    <dbReference type="NCBI Taxonomy" id="122646"/>
    <lineage>
        <taxon>Eukaryota</taxon>
        <taxon>Viridiplantae</taxon>
        <taxon>Streptophyta</taxon>
        <taxon>Embryophyta</taxon>
        <taxon>Marchantiophyta</taxon>
        <taxon>Marchantiopsida</taxon>
        <taxon>Marchantiidae</taxon>
        <taxon>Marchantiales</taxon>
        <taxon>Ricciaceae</taxon>
        <taxon>Riccia</taxon>
    </lineage>
</organism>
<keyword evidence="3" id="KW-0949">S-adenosyl-L-methionine</keyword>
<sequence length="320" mass="35733">MSMNERDGVEEDSSWADASLLVGLPAAVRAALVLNVPKIIDSVFPILALSAEEICKHVTETQGRPASPQNLEKIMDYLCCNGIFSMTIEEEEKNVGFFRVKKYSHSKFFYKYLVEEAPELQQIYVRQLKGSSTQGLKLLTEKYDDEFNTLKGRVVDVGGQEGAICTGLAAKYPHLSFINFDLPEVIRGAPRISRVEHVGGSFFEEVPSGNLLIIKFCLLNWNDESCLRILKNCRKALAQERSGKLLIIDRMDRSADTVTRDEDVKARTASAFANFFGSLVLNGARTRTLEEFRGLALAAGFSALEFVHNYPGFDLMEARV</sequence>
<protein>
    <recommendedName>
        <fullName evidence="4">O-methyltransferase C-terminal domain-containing protein</fullName>
    </recommendedName>
</protein>
<dbReference type="PIRSF" id="PIRSF005739">
    <property type="entry name" value="O-mtase"/>
    <property type="match status" value="1"/>
</dbReference>
<evidence type="ECO:0000259" key="4">
    <source>
        <dbReference type="Pfam" id="PF00891"/>
    </source>
</evidence>
<dbReference type="Gene3D" id="1.10.10.10">
    <property type="entry name" value="Winged helix-like DNA-binding domain superfamily/Winged helix DNA-binding domain"/>
    <property type="match status" value="1"/>
</dbReference>